<dbReference type="InterPro" id="IPR010989">
    <property type="entry name" value="SNARE"/>
</dbReference>
<evidence type="ECO:0000313" key="7">
    <source>
        <dbReference type="Proteomes" id="UP001342314"/>
    </source>
</evidence>
<feature type="region of interest" description="Disordered" evidence="4">
    <location>
        <begin position="98"/>
        <end position="140"/>
    </location>
</feature>
<evidence type="ECO:0000256" key="1">
    <source>
        <dbReference type="ARBA" id="ARBA00004409"/>
    </source>
</evidence>
<gene>
    <name evidence="6" type="ORF">Rhopal_002294-T1</name>
</gene>
<keyword evidence="2" id="KW-0653">Protein transport</keyword>
<dbReference type="SUPFAM" id="SSF58038">
    <property type="entry name" value="SNARE fusion complex"/>
    <property type="match status" value="1"/>
</dbReference>
<dbReference type="CDD" id="cd21442">
    <property type="entry name" value="SNARE_NTD_STX6-like"/>
    <property type="match status" value="1"/>
</dbReference>
<evidence type="ECO:0000259" key="5">
    <source>
        <dbReference type="PROSITE" id="PS50192"/>
    </source>
</evidence>
<dbReference type="GO" id="GO:0015031">
    <property type="term" value="P:protein transport"/>
    <property type="evidence" value="ECO:0007669"/>
    <property type="project" value="UniProtKB-KW"/>
</dbReference>
<keyword evidence="3" id="KW-0333">Golgi apparatus</keyword>
<evidence type="ECO:0000313" key="6">
    <source>
        <dbReference type="EMBL" id="GJN89314.1"/>
    </source>
</evidence>
<dbReference type="PROSITE" id="PS50192">
    <property type="entry name" value="T_SNARE"/>
    <property type="match status" value="1"/>
</dbReference>
<dbReference type="Gene3D" id="1.20.5.110">
    <property type="match status" value="1"/>
</dbReference>
<dbReference type="EMBL" id="BQKY01000004">
    <property type="protein sequence ID" value="GJN89314.1"/>
    <property type="molecule type" value="Genomic_DNA"/>
</dbReference>
<protein>
    <recommendedName>
        <fullName evidence="5">t-SNARE coiled-coil homology domain-containing protein</fullName>
    </recommendedName>
</protein>
<evidence type="ECO:0000256" key="2">
    <source>
        <dbReference type="ARBA" id="ARBA00022927"/>
    </source>
</evidence>
<dbReference type="GO" id="GO:0048193">
    <property type="term" value="P:Golgi vesicle transport"/>
    <property type="evidence" value="ECO:0007669"/>
    <property type="project" value="InterPro"/>
</dbReference>
<dbReference type="GO" id="GO:0000139">
    <property type="term" value="C:Golgi membrane"/>
    <property type="evidence" value="ECO:0007669"/>
    <property type="project" value="UniProtKB-SubCell"/>
</dbReference>
<sequence>MSDDPYFEVKAEVEAALAQLSSTHAQLGRASPNSEERSWALAELKATLAAVVPDLEELEESVAALEEVGVARRLGIADKEVRARRDFVERARGEIADAKRKRYSASSSAYPPSYHTNAPEQSGTDGETDPNAEFEMQHQTLLMEQQDRTLTDISGTVGLLREQAHLMGREVFEQNRPLQ</sequence>
<keyword evidence="7" id="KW-1185">Reference proteome</keyword>
<dbReference type="InterPro" id="IPR015260">
    <property type="entry name" value="Syntaxin-6/10/61_N"/>
</dbReference>
<organism evidence="6 7">
    <name type="scientific">Rhodotorula paludigena</name>
    <dbReference type="NCBI Taxonomy" id="86838"/>
    <lineage>
        <taxon>Eukaryota</taxon>
        <taxon>Fungi</taxon>
        <taxon>Dikarya</taxon>
        <taxon>Basidiomycota</taxon>
        <taxon>Pucciniomycotina</taxon>
        <taxon>Microbotryomycetes</taxon>
        <taxon>Sporidiobolales</taxon>
        <taxon>Sporidiobolaceae</taxon>
        <taxon>Rhodotorula</taxon>
    </lineage>
</organism>
<proteinExistence type="predicted"/>
<evidence type="ECO:0000256" key="3">
    <source>
        <dbReference type="ARBA" id="ARBA00023034"/>
    </source>
</evidence>
<dbReference type="AlphaFoldDB" id="A0AAV5GJC9"/>
<name>A0AAV5GJC9_9BASI</name>
<dbReference type="SUPFAM" id="SSF47661">
    <property type="entry name" value="t-snare proteins"/>
    <property type="match status" value="1"/>
</dbReference>
<comment type="subcellular location">
    <subcellularLocation>
        <location evidence="1">Golgi apparatus membrane</location>
        <topology evidence="1">Single-pass type IV membrane protein</topology>
    </subcellularLocation>
</comment>
<keyword evidence="2" id="KW-0813">Transport</keyword>
<feature type="domain" description="T-SNARE coiled-coil homology" evidence="5">
    <location>
        <begin position="140"/>
        <end position="179"/>
    </location>
</feature>
<reference evidence="6 7" key="1">
    <citation type="submission" date="2021-12" db="EMBL/GenBank/DDBJ databases">
        <title>High titer production of polyol ester of fatty acids by Rhodotorula paludigena BS15 towards product separation-free biomass refinery.</title>
        <authorList>
            <person name="Mano J."/>
            <person name="Ono H."/>
            <person name="Tanaka T."/>
            <person name="Naito K."/>
            <person name="Sushida H."/>
            <person name="Ike M."/>
            <person name="Tokuyasu K."/>
            <person name="Kitaoka M."/>
        </authorList>
    </citation>
    <scope>NUCLEOTIDE SEQUENCE [LARGE SCALE GENOMIC DNA]</scope>
    <source>
        <strain evidence="6 7">BS15</strain>
    </source>
</reference>
<evidence type="ECO:0000256" key="4">
    <source>
        <dbReference type="SAM" id="MobiDB-lite"/>
    </source>
</evidence>
<dbReference type="InterPro" id="IPR000727">
    <property type="entry name" value="T_SNARE_dom"/>
</dbReference>
<dbReference type="Pfam" id="PF09177">
    <property type="entry name" value="STX6_10_61_N"/>
    <property type="match status" value="1"/>
</dbReference>
<feature type="compositionally biased region" description="Low complexity" evidence="4">
    <location>
        <begin position="104"/>
        <end position="114"/>
    </location>
</feature>
<feature type="compositionally biased region" description="Polar residues" evidence="4">
    <location>
        <begin position="115"/>
        <end position="125"/>
    </location>
</feature>
<dbReference type="Proteomes" id="UP001342314">
    <property type="component" value="Unassembled WGS sequence"/>
</dbReference>
<accession>A0AAV5GJC9</accession>
<comment type="caution">
    <text evidence="6">The sequence shown here is derived from an EMBL/GenBank/DDBJ whole genome shotgun (WGS) entry which is preliminary data.</text>
</comment>
<dbReference type="Gene3D" id="1.20.58.90">
    <property type="match status" value="1"/>
</dbReference>